<dbReference type="InterPro" id="IPR052920">
    <property type="entry name" value="DNA-binding_regulatory"/>
</dbReference>
<dbReference type="AlphaFoldDB" id="A0A9D1D1U4"/>
<sequence length="319" mass="35888">MKTSDKIKGLAALAVASVAVSAGSVFRNVVVRKKKADTDPFLPPDAVDELGKGALLKEANRWLDRRENEIHMIRSFDGLLLQGEFFAADETTRDTVILFHGYRNNHRREYAVMAKFLLEAGYNVLMVDERAHGASEGNYVGFGILDREDVYRWVHYVDRRFHGNGNIFLHGISMGGASVLMASSLNLPSSVKGIVADCAYTSPKEEFIHVMRTRGKYYSRVLLGTANLICKWSAGYSFDDYSSVKAVAQTKVPILIIHGTQDDFVPVRMAKEIYRACISRKELYLVEGAGHAESYYLEKGEYEKRMLSFFDKCLKGTRK</sequence>
<reference evidence="2" key="2">
    <citation type="journal article" date="2021" name="PeerJ">
        <title>Extensive microbial diversity within the chicken gut microbiome revealed by metagenomics and culture.</title>
        <authorList>
            <person name="Gilroy R."/>
            <person name="Ravi A."/>
            <person name="Getino M."/>
            <person name="Pursley I."/>
            <person name="Horton D.L."/>
            <person name="Alikhan N.F."/>
            <person name="Baker D."/>
            <person name="Gharbi K."/>
            <person name="Hall N."/>
            <person name="Watson M."/>
            <person name="Adriaenssens E.M."/>
            <person name="Foster-Nyarko E."/>
            <person name="Jarju S."/>
            <person name="Secka A."/>
            <person name="Antonio M."/>
            <person name="Oren A."/>
            <person name="Chaudhuri R.R."/>
            <person name="La Ragione R."/>
            <person name="Hildebrand F."/>
            <person name="Pallen M.J."/>
        </authorList>
    </citation>
    <scope>NUCLEOTIDE SEQUENCE</scope>
    <source>
        <strain evidence="2">ChiSjej3B21-11622</strain>
    </source>
</reference>
<comment type="caution">
    <text evidence="2">The sequence shown here is derived from an EMBL/GenBank/DDBJ whole genome shotgun (WGS) entry which is preliminary data.</text>
</comment>
<keyword evidence="2" id="KW-0378">Hydrolase</keyword>
<dbReference type="Gene3D" id="3.40.50.1820">
    <property type="entry name" value="alpha/beta hydrolase"/>
    <property type="match status" value="1"/>
</dbReference>
<reference evidence="2" key="1">
    <citation type="submission" date="2020-10" db="EMBL/GenBank/DDBJ databases">
        <authorList>
            <person name="Gilroy R."/>
        </authorList>
    </citation>
    <scope>NUCLEOTIDE SEQUENCE</scope>
    <source>
        <strain evidence="2">ChiSjej3B21-11622</strain>
    </source>
</reference>
<gene>
    <name evidence="2" type="ORF">IAB26_13065</name>
</gene>
<dbReference type="SUPFAM" id="SSF53474">
    <property type="entry name" value="alpha/beta-Hydrolases"/>
    <property type="match status" value="1"/>
</dbReference>
<protein>
    <submittedName>
        <fullName evidence="2">Alpha/beta hydrolase</fullName>
    </submittedName>
</protein>
<dbReference type="PANTHER" id="PTHR43358">
    <property type="entry name" value="ALPHA/BETA-HYDROLASE"/>
    <property type="match status" value="1"/>
</dbReference>
<dbReference type="EMBL" id="DVFT01000195">
    <property type="protein sequence ID" value="HIQ97477.1"/>
    <property type="molecule type" value="Genomic_DNA"/>
</dbReference>
<evidence type="ECO:0000313" key="2">
    <source>
        <dbReference type="EMBL" id="HIQ97477.1"/>
    </source>
</evidence>
<dbReference type="Pfam" id="PF00561">
    <property type="entry name" value="Abhydrolase_1"/>
    <property type="match status" value="1"/>
</dbReference>
<dbReference type="GO" id="GO:0016787">
    <property type="term" value="F:hydrolase activity"/>
    <property type="evidence" value="ECO:0007669"/>
    <property type="project" value="UniProtKB-KW"/>
</dbReference>
<accession>A0A9D1D1U4</accession>
<feature type="domain" description="AB hydrolase-1" evidence="1">
    <location>
        <begin position="95"/>
        <end position="227"/>
    </location>
</feature>
<name>A0A9D1D1U4_9FIRM</name>
<dbReference type="PANTHER" id="PTHR43358:SF4">
    <property type="entry name" value="ALPHA_BETA HYDROLASE FOLD-1 DOMAIN-CONTAINING PROTEIN"/>
    <property type="match status" value="1"/>
</dbReference>
<evidence type="ECO:0000313" key="3">
    <source>
        <dbReference type="Proteomes" id="UP000886886"/>
    </source>
</evidence>
<evidence type="ECO:0000259" key="1">
    <source>
        <dbReference type="Pfam" id="PF00561"/>
    </source>
</evidence>
<dbReference type="InterPro" id="IPR000073">
    <property type="entry name" value="AB_hydrolase_1"/>
</dbReference>
<proteinExistence type="predicted"/>
<dbReference type="Proteomes" id="UP000886886">
    <property type="component" value="Unassembled WGS sequence"/>
</dbReference>
<organism evidence="2 3">
    <name type="scientific">Candidatus Limivivens merdigallinarum</name>
    <dbReference type="NCBI Taxonomy" id="2840859"/>
    <lineage>
        <taxon>Bacteria</taxon>
        <taxon>Bacillati</taxon>
        <taxon>Bacillota</taxon>
        <taxon>Clostridia</taxon>
        <taxon>Lachnospirales</taxon>
        <taxon>Lachnospiraceae</taxon>
        <taxon>Lachnospiraceae incertae sedis</taxon>
        <taxon>Candidatus Limivivens</taxon>
    </lineage>
</organism>
<dbReference type="InterPro" id="IPR029058">
    <property type="entry name" value="AB_hydrolase_fold"/>
</dbReference>